<sequence length="124" mass="13893">MVARGSVFRPEKLPLNLSNVQFARSVLLTFPKIKLKQAIGQLEKKLLSFWHQVESIPFDALKLLLSALARVPFSASIALPPLDVIRKAVTVLLSQLTQAESNALDGNDDTSEGWNLWNEFSRDY</sequence>
<comment type="caution">
    <text evidence="1">The sequence shown here is derived from an EMBL/GenBank/DDBJ whole genome shotgun (WGS) entry which is preliminary data.</text>
</comment>
<dbReference type="Proteomes" id="UP001163321">
    <property type="component" value="Chromosome 11"/>
</dbReference>
<accession>A0ACC0WMK9</accession>
<keyword evidence="2" id="KW-1185">Reference proteome</keyword>
<gene>
    <name evidence="1" type="ORF">PsorP6_017234</name>
</gene>
<reference evidence="1 2" key="1">
    <citation type="journal article" date="2022" name="bioRxiv">
        <title>The genome of the oomycete Peronosclerospora sorghi, a cosmopolitan pathogen of maize and sorghum, is inflated with dispersed pseudogenes.</title>
        <authorList>
            <person name="Fletcher K."/>
            <person name="Martin F."/>
            <person name="Isakeit T."/>
            <person name="Cavanaugh K."/>
            <person name="Magill C."/>
            <person name="Michelmore R."/>
        </authorList>
    </citation>
    <scope>NUCLEOTIDE SEQUENCE [LARGE SCALE GENOMIC DNA]</scope>
    <source>
        <strain evidence="1">P6</strain>
    </source>
</reference>
<evidence type="ECO:0000313" key="2">
    <source>
        <dbReference type="Proteomes" id="UP001163321"/>
    </source>
</evidence>
<organism evidence="1 2">
    <name type="scientific">Peronosclerospora sorghi</name>
    <dbReference type="NCBI Taxonomy" id="230839"/>
    <lineage>
        <taxon>Eukaryota</taxon>
        <taxon>Sar</taxon>
        <taxon>Stramenopiles</taxon>
        <taxon>Oomycota</taxon>
        <taxon>Peronosporomycetes</taxon>
        <taxon>Peronosporales</taxon>
        <taxon>Peronosporaceae</taxon>
        <taxon>Peronosclerospora</taxon>
    </lineage>
</organism>
<name>A0ACC0WMK9_9STRA</name>
<evidence type="ECO:0000313" key="1">
    <source>
        <dbReference type="EMBL" id="KAI9919261.1"/>
    </source>
</evidence>
<dbReference type="EMBL" id="CM047590">
    <property type="protein sequence ID" value="KAI9919261.1"/>
    <property type="molecule type" value="Genomic_DNA"/>
</dbReference>
<protein>
    <submittedName>
        <fullName evidence="1">Uncharacterized protein</fullName>
    </submittedName>
</protein>
<proteinExistence type="predicted"/>